<dbReference type="InterPro" id="IPR018483">
    <property type="entry name" value="Carb_kinase_FGGY_CS"/>
</dbReference>
<evidence type="ECO:0000313" key="8">
    <source>
        <dbReference type="Proteomes" id="UP000220133"/>
    </source>
</evidence>
<dbReference type="OrthoDB" id="9805576at2"/>
<evidence type="ECO:0000256" key="1">
    <source>
        <dbReference type="ARBA" id="ARBA00009156"/>
    </source>
</evidence>
<keyword evidence="3 4" id="KW-0418">Kinase</keyword>
<dbReference type="PROSITE" id="PS00445">
    <property type="entry name" value="FGGY_KINASES_2"/>
    <property type="match status" value="1"/>
</dbReference>
<dbReference type="PIRSF" id="PIRSF000538">
    <property type="entry name" value="GlpK"/>
    <property type="match status" value="1"/>
</dbReference>
<dbReference type="EMBL" id="CP023777">
    <property type="protein sequence ID" value="ATL46680.1"/>
    <property type="molecule type" value="Genomic_DNA"/>
</dbReference>
<name>A0A291QRU4_9BACT</name>
<evidence type="ECO:0000259" key="6">
    <source>
        <dbReference type="Pfam" id="PF02782"/>
    </source>
</evidence>
<dbReference type="CDD" id="cd07770">
    <property type="entry name" value="ASKHA_NBD_FGGY_GntK"/>
    <property type="match status" value="1"/>
</dbReference>
<gene>
    <name evidence="7" type="ORF">COR50_05505</name>
</gene>
<dbReference type="Pfam" id="PF02782">
    <property type="entry name" value="FGGY_C"/>
    <property type="match status" value="1"/>
</dbReference>
<dbReference type="GO" id="GO:0016773">
    <property type="term" value="F:phosphotransferase activity, alcohol group as acceptor"/>
    <property type="evidence" value="ECO:0007669"/>
    <property type="project" value="InterPro"/>
</dbReference>
<dbReference type="RefSeq" id="WP_098193068.1">
    <property type="nucleotide sequence ID" value="NZ_CP023777.1"/>
</dbReference>
<dbReference type="KEGG" id="cbae:COR50_05505"/>
<dbReference type="InterPro" id="IPR050406">
    <property type="entry name" value="FGGY_Carb_Kinase"/>
</dbReference>
<evidence type="ECO:0000259" key="5">
    <source>
        <dbReference type="Pfam" id="PF00370"/>
    </source>
</evidence>
<evidence type="ECO:0000313" key="7">
    <source>
        <dbReference type="EMBL" id="ATL46680.1"/>
    </source>
</evidence>
<dbReference type="Pfam" id="PF00370">
    <property type="entry name" value="FGGY_N"/>
    <property type="match status" value="1"/>
</dbReference>
<feature type="domain" description="Carbohydrate kinase FGGY N-terminal" evidence="5">
    <location>
        <begin position="7"/>
        <end position="248"/>
    </location>
</feature>
<evidence type="ECO:0008006" key="9">
    <source>
        <dbReference type="Google" id="ProtNLM"/>
    </source>
</evidence>
<dbReference type="Proteomes" id="UP000220133">
    <property type="component" value="Chromosome"/>
</dbReference>
<organism evidence="7 8">
    <name type="scientific">Chitinophaga caeni</name>
    <dbReference type="NCBI Taxonomy" id="2029983"/>
    <lineage>
        <taxon>Bacteria</taxon>
        <taxon>Pseudomonadati</taxon>
        <taxon>Bacteroidota</taxon>
        <taxon>Chitinophagia</taxon>
        <taxon>Chitinophagales</taxon>
        <taxon>Chitinophagaceae</taxon>
        <taxon>Chitinophaga</taxon>
    </lineage>
</organism>
<reference evidence="7 8" key="1">
    <citation type="submission" date="2017-10" db="EMBL/GenBank/DDBJ databases">
        <title>Paenichitinophaga pekingensis gen. nov., sp. nov., isolated from activated sludge.</title>
        <authorList>
            <person name="Jin D."/>
            <person name="Kong X."/>
            <person name="Deng Y."/>
            <person name="Bai Z."/>
        </authorList>
    </citation>
    <scope>NUCLEOTIDE SEQUENCE [LARGE SCALE GENOMIC DNA]</scope>
    <source>
        <strain evidence="7 8">13</strain>
    </source>
</reference>
<evidence type="ECO:0000256" key="2">
    <source>
        <dbReference type="ARBA" id="ARBA00022679"/>
    </source>
</evidence>
<protein>
    <recommendedName>
        <fullName evidence="9">Gluconate kinase</fullName>
    </recommendedName>
</protein>
<dbReference type="InterPro" id="IPR000577">
    <property type="entry name" value="Carb_kinase_FGGY"/>
</dbReference>
<dbReference type="InterPro" id="IPR018484">
    <property type="entry name" value="FGGY_N"/>
</dbReference>
<dbReference type="AlphaFoldDB" id="A0A291QRU4"/>
<dbReference type="SUPFAM" id="SSF53067">
    <property type="entry name" value="Actin-like ATPase domain"/>
    <property type="match status" value="2"/>
</dbReference>
<dbReference type="PANTHER" id="PTHR43095">
    <property type="entry name" value="SUGAR KINASE"/>
    <property type="match status" value="1"/>
</dbReference>
<comment type="similarity">
    <text evidence="1 4">Belongs to the FGGY kinase family.</text>
</comment>
<dbReference type="Gene3D" id="3.30.420.40">
    <property type="match status" value="2"/>
</dbReference>
<sequence>MESNGKYVLGVDIGTGSAKTILSFAPGQVESVYSEHYPTNHPGPGYSEQDPDQVIEAVFNCIRKAVTSQSKTPEAISLSAAMHSLIAVDKTGKPLMPMMLWSDNRSAAAAAAIKNSPIGQELYQQTGTPIHAMSPLSKIKWLQSEQAQVFQKAYRFIGIKEYFLWHCMGEYVVDYNIASAMGLFDIRKHEWSSLALETLGISKDVLPHPVPPGSVFKIMKPAIAAKMGIPIGTKLIIGGSDGCMAQVGSGAIREQVATLTIGTSGAARMISHLPLVSGNGSLFTYALNENLYLVGGAINNGGNAAQWFQKTFYPGTAVTDLDKQLSSAFAIPAGAEGLLCLPYLSGERAPIWDSQAKGVFLGMQHHHTLAHFNRAMIEGICYSLRSVISELQETLGNITSIHVSGGFTASKDWVQLLCDVLELPCELYSHADASALGASLLGWEALGATDAWTFDIGKPSAVFKAQKNGIYQKHYDLFKAAYERLAGLFPEI</sequence>
<dbReference type="PANTHER" id="PTHR43095:SF2">
    <property type="entry name" value="GLUCONOKINASE"/>
    <property type="match status" value="1"/>
</dbReference>
<dbReference type="InterPro" id="IPR018485">
    <property type="entry name" value="FGGY_C"/>
</dbReference>
<proteinExistence type="inferred from homology"/>
<evidence type="ECO:0000256" key="4">
    <source>
        <dbReference type="RuleBase" id="RU003733"/>
    </source>
</evidence>
<accession>A0A291QRU4</accession>
<dbReference type="GO" id="GO:0016301">
    <property type="term" value="F:kinase activity"/>
    <property type="evidence" value="ECO:0007669"/>
    <property type="project" value="UniProtKB-KW"/>
</dbReference>
<feature type="domain" description="Carbohydrate kinase FGGY C-terminal" evidence="6">
    <location>
        <begin position="258"/>
        <end position="442"/>
    </location>
</feature>
<dbReference type="InterPro" id="IPR043129">
    <property type="entry name" value="ATPase_NBD"/>
</dbReference>
<keyword evidence="2 4" id="KW-0808">Transferase</keyword>
<keyword evidence="8" id="KW-1185">Reference proteome</keyword>
<evidence type="ECO:0000256" key="3">
    <source>
        <dbReference type="ARBA" id="ARBA00022777"/>
    </source>
</evidence>
<dbReference type="GO" id="GO:0005975">
    <property type="term" value="P:carbohydrate metabolic process"/>
    <property type="evidence" value="ECO:0007669"/>
    <property type="project" value="InterPro"/>
</dbReference>